<feature type="transmembrane region" description="Helical" evidence="2">
    <location>
        <begin position="114"/>
        <end position="133"/>
    </location>
</feature>
<evidence type="ECO:0000313" key="3">
    <source>
        <dbReference type="EMBL" id="UUI65915.1"/>
    </source>
</evidence>
<proteinExistence type="predicted"/>
<feature type="compositionally biased region" description="Gly residues" evidence="1">
    <location>
        <begin position="295"/>
        <end position="310"/>
    </location>
</feature>
<protein>
    <recommendedName>
        <fullName evidence="5">SCP domain-containing protein</fullName>
    </recommendedName>
</protein>
<feature type="region of interest" description="Disordered" evidence="1">
    <location>
        <begin position="279"/>
        <end position="324"/>
    </location>
</feature>
<organism evidence="3 4">
    <name type="scientific">Cellulomonas wangsupingiae</name>
    <dbReference type="NCBI Taxonomy" id="2968085"/>
    <lineage>
        <taxon>Bacteria</taxon>
        <taxon>Bacillati</taxon>
        <taxon>Actinomycetota</taxon>
        <taxon>Actinomycetes</taxon>
        <taxon>Micrococcales</taxon>
        <taxon>Cellulomonadaceae</taxon>
        <taxon>Cellulomonas</taxon>
    </lineage>
</organism>
<gene>
    <name evidence="3" type="ORF">NP075_04045</name>
</gene>
<feature type="compositionally biased region" description="Low complexity" evidence="1">
    <location>
        <begin position="279"/>
        <end position="294"/>
    </location>
</feature>
<name>A0ABY5K6D9_9CELL</name>
<dbReference type="Proteomes" id="UP001317322">
    <property type="component" value="Chromosome"/>
</dbReference>
<evidence type="ECO:0008006" key="5">
    <source>
        <dbReference type="Google" id="ProtNLM"/>
    </source>
</evidence>
<keyword evidence="2" id="KW-1133">Transmembrane helix</keyword>
<evidence type="ECO:0000256" key="2">
    <source>
        <dbReference type="SAM" id="Phobius"/>
    </source>
</evidence>
<dbReference type="EMBL" id="CP101989">
    <property type="protein sequence ID" value="UUI65915.1"/>
    <property type="molecule type" value="Genomic_DNA"/>
</dbReference>
<dbReference type="RefSeq" id="WP_227564002.1">
    <property type="nucleotide sequence ID" value="NZ_CP101989.1"/>
</dbReference>
<evidence type="ECO:0000256" key="1">
    <source>
        <dbReference type="SAM" id="MobiDB-lite"/>
    </source>
</evidence>
<keyword evidence="4" id="KW-1185">Reference proteome</keyword>
<evidence type="ECO:0000313" key="4">
    <source>
        <dbReference type="Proteomes" id="UP001317322"/>
    </source>
</evidence>
<sequence length="438" mass="42069">MSGRQDTGARRQSGQDGTTGTAALAPAPPGASAADATPPVAVGTAPGTAAPLIPTQAGHAVSAPVPVVPARLTALPTQSAPPALSAPVPVVADTARTADGPAAQRAVRPHGRQIVALLTAAGVLVSAGGVWAVQQDRALRADMQRAAQSRVDGAVTALAPELSAGRADGLAAGAAVAEALRADAGASGRAAVDHANATLAASAQAGDGPRGALQAAIGGAAGALDAPAVSLTTLRTTTAALAAPERAVVDAQAAWQAAENARLAAEAAAAQAAAEAAARSAARSPAKGTAPRRSGGTGTTTGASSGGSAAGSGAPAPAEAGLATAGSEASAGDVGAALNAHRAANGLGALSISRSGARVEHAMQMAASNSIWHSGTRAGSPKARPEIVGRVSPGNATRMIAAYAASSGHNQQMLGSYSTAYIGAVSYDGWLYTSITFG</sequence>
<accession>A0ABY5K6D9</accession>
<keyword evidence="2" id="KW-0812">Transmembrane</keyword>
<reference evidence="3 4" key="1">
    <citation type="submission" date="2022-07" db="EMBL/GenBank/DDBJ databases">
        <title>Novel species in genus cellulomonas.</title>
        <authorList>
            <person name="Ye L."/>
        </authorList>
    </citation>
    <scope>NUCLEOTIDE SEQUENCE [LARGE SCALE GENOMIC DNA]</scope>
    <source>
        <strain evidence="4">zg-Y908</strain>
    </source>
</reference>
<feature type="compositionally biased region" description="Low complexity" evidence="1">
    <location>
        <begin position="18"/>
        <end position="39"/>
    </location>
</feature>
<feature type="compositionally biased region" description="Low complexity" evidence="1">
    <location>
        <begin position="311"/>
        <end position="324"/>
    </location>
</feature>
<keyword evidence="2" id="KW-0472">Membrane</keyword>
<feature type="region of interest" description="Disordered" evidence="1">
    <location>
        <begin position="1"/>
        <end position="44"/>
    </location>
</feature>